<evidence type="ECO:0000256" key="1">
    <source>
        <dbReference type="SAM" id="MobiDB-lite"/>
    </source>
</evidence>
<feature type="region of interest" description="Disordered" evidence="1">
    <location>
        <begin position="213"/>
        <end position="321"/>
    </location>
</feature>
<dbReference type="RefSeq" id="WP_129301910.1">
    <property type="nucleotide sequence ID" value="NZ_CP107523.1"/>
</dbReference>
<keyword evidence="2" id="KW-0812">Transmembrane</keyword>
<dbReference type="EMBL" id="MSSM01000018">
    <property type="protein sequence ID" value="RXT23517.1"/>
    <property type="molecule type" value="Genomic_DNA"/>
</dbReference>
<dbReference type="Proteomes" id="UP001164790">
    <property type="component" value="Chromosome"/>
</dbReference>
<dbReference type="EMBL" id="CP107523">
    <property type="protein sequence ID" value="UYN57089.1"/>
    <property type="molecule type" value="Genomic_DNA"/>
</dbReference>
<dbReference type="OrthoDB" id="2329607at2"/>
<organism evidence="3 5">
    <name type="scientific">Lacticaseibacillus chiayiensis</name>
    <dbReference type="NCBI Taxonomy" id="2100821"/>
    <lineage>
        <taxon>Bacteria</taxon>
        <taxon>Bacillati</taxon>
        <taxon>Bacillota</taxon>
        <taxon>Bacilli</taxon>
        <taxon>Lactobacillales</taxon>
        <taxon>Lactobacillaceae</taxon>
        <taxon>Lacticaseibacillus</taxon>
    </lineage>
</organism>
<keyword evidence="6" id="KW-1185">Reference proteome</keyword>
<evidence type="ECO:0000313" key="4">
    <source>
        <dbReference type="EMBL" id="UYN57089.1"/>
    </source>
</evidence>
<feature type="transmembrane region" description="Helical" evidence="2">
    <location>
        <begin position="12"/>
        <end position="35"/>
    </location>
</feature>
<keyword evidence="2" id="KW-0472">Membrane</keyword>
<evidence type="ECO:0000313" key="6">
    <source>
        <dbReference type="Proteomes" id="UP001164790"/>
    </source>
</evidence>
<gene>
    <name evidence="3" type="ORF">BVJ53_07650</name>
    <name evidence="4" type="ORF">OFW50_03015</name>
</gene>
<protein>
    <submittedName>
        <fullName evidence="3">Uncharacterized protein</fullName>
    </submittedName>
</protein>
<feature type="compositionally biased region" description="Polar residues" evidence="1">
    <location>
        <begin position="274"/>
        <end position="300"/>
    </location>
</feature>
<keyword evidence="2" id="KW-1133">Transmembrane helix</keyword>
<reference evidence="4" key="2">
    <citation type="submission" date="2022-10" db="EMBL/GenBank/DDBJ databases">
        <title>Comparative genomic analysis and in-vitro probiotic properties of the potential probiotic L. chiayiensis AACE 3.</title>
        <authorList>
            <person name="Kang X."/>
        </authorList>
    </citation>
    <scope>NUCLEOTIDE SEQUENCE</scope>
    <source>
        <strain evidence="4">AACE 3</strain>
    </source>
</reference>
<dbReference type="Proteomes" id="UP000290475">
    <property type="component" value="Unassembled WGS sequence"/>
</dbReference>
<dbReference type="AlphaFoldDB" id="A0A4Q1TYV3"/>
<accession>A0A4Q1TYV3</accession>
<proteinExistence type="predicted"/>
<feature type="compositionally biased region" description="Low complexity" evidence="1">
    <location>
        <begin position="213"/>
        <end position="256"/>
    </location>
</feature>
<name>A0A4Q1TYV3_9LACO</name>
<sequence length="321" mass="34453">MRRERIRRNRRRLYLTLAGIGAVIVFIAVFVWLVLRGAKVQGPVASSSVISISSSSSTVTRSFKSGTYTASGDVADINGDHHDLTVYVKLTSSKTYTRLIILDAGSQPRIINDTGDIKQKKGKLTLSSTQANVYTYANSKTYKHNQPATTVEYAARGATGTVRDYTKVLKKELNNTITLKGKTPHNYRYLTTNLPLQRSKKKLLSLDDFKAKQTASSAESSSVTSEPSIYEQPQSSSKSLSSQVSVTPTPSTAPSVESEHSQSNQAGQSGGTTGNHSNESPDTSTNNGVNNGQSTQNKVPDNSKAPSSTPPSSAPSTNSNS</sequence>
<reference evidence="3 5" key="1">
    <citation type="submission" date="2017-01" db="EMBL/GenBank/DDBJ databases">
        <title>Lactobacillus chiayiensis sp. nov., a lactic acid bacterium isolated from compost.</title>
        <authorList>
            <person name="Huang C.-H."/>
        </authorList>
    </citation>
    <scope>NUCLEOTIDE SEQUENCE [LARGE SCALE GENOMIC DNA]</scope>
    <source>
        <strain evidence="5">chh01</strain>
        <strain evidence="3">Chh01</strain>
    </source>
</reference>
<evidence type="ECO:0000313" key="5">
    <source>
        <dbReference type="Proteomes" id="UP000290475"/>
    </source>
</evidence>
<evidence type="ECO:0000313" key="3">
    <source>
        <dbReference type="EMBL" id="RXT23517.1"/>
    </source>
</evidence>
<evidence type="ECO:0000256" key="2">
    <source>
        <dbReference type="SAM" id="Phobius"/>
    </source>
</evidence>